<evidence type="ECO:0000256" key="1">
    <source>
        <dbReference type="SAM" id="Phobius"/>
    </source>
</evidence>
<comment type="caution">
    <text evidence="2">The sequence shown here is derived from an EMBL/GenBank/DDBJ whole genome shotgun (WGS) entry which is preliminary data.</text>
</comment>
<name>A0ABT9Y3W0_9FIRM</name>
<gene>
    <name evidence="2" type="ORF">J2S01_000119</name>
</gene>
<dbReference type="PANTHER" id="PTHR38442:SF1">
    <property type="entry name" value="INNER MEMBRANE PROTEIN"/>
    <property type="match status" value="1"/>
</dbReference>
<organism evidence="2 3">
    <name type="scientific">Pectinatus haikarae</name>
    <dbReference type="NCBI Taxonomy" id="349096"/>
    <lineage>
        <taxon>Bacteria</taxon>
        <taxon>Bacillati</taxon>
        <taxon>Bacillota</taxon>
        <taxon>Negativicutes</taxon>
        <taxon>Selenomonadales</taxon>
        <taxon>Selenomonadaceae</taxon>
        <taxon>Pectinatus</taxon>
    </lineage>
</organism>
<feature type="transmembrane region" description="Helical" evidence="1">
    <location>
        <begin position="386"/>
        <end position="406"/>
    </location>
</feature>
<proteinExistence type="predicted"/>
<feature type="transmembrane region" description="Helical" evidence="1">
    <location>
        <begin position="34"/>
        <end position="54"/>
    </location>
</feature>
<dbReference type="RefSeq" id="WP_307222284.1">
    <property type="nucleotide sequence ID" value="NZ_CP116940.1"/>
</dbReference>
<dbReference type="Proteomes" id="UP001239167">
    <property type="component" value="Unassembled WGS sequence"/>
</dbReference>
<dbReference type="InterPro" id="IPR007383">
    <property type="entry name" value="DUF445"/>
</dbReference>
<protein>
    <submittedName>
        <fullName evidence="2">Uncharacterized membrane-anchored protein YjiN (DUF445 family)</fullName>
    </submittedName>
</protein>
<keyword evidence="1" id="KW-0812">Transmembrane</keyword>
<keyword evidence="3" id="KW-1185">Reference proteome</keyword>
<dbReference type="Pfam" id="PF04286">
    <property type="entry name" value="DUF445"/>
    <property type="match status" value="1"/>
</dbReference>
<evidence type="ECO:0000313" key="2">
    <source>
        <dbReference type="EMBL" id="MDQ0202434.1"/>
    </source>
</evidence>
<dbReference type="EMBL" id="JAUSUE010000001">
    <property type="protein sequence ID" value="MDQ0202434.1"/>
    <property type="molecule type" value="Genomic_DNA"/>
</dbReference>
<keyword evidence="1" id="KW-1133">Transmembrane helix</keyword>
<evidence type="ECO:0000313" key="3">
    <source>
        <dbReference type="Proteomes" id="UP001239167"/>
    </source>
</evidence>
<keyword evidence="1" id="KW-0472">Membrane</keyword>
<reference evidence="2 3" key="1">
    <citation type="submission" date="2023-07" db="EMBL/GenBank/DDBJ databases">
        <title>Genomic Encyclopedia of Type Strains, Phase IV (KMG-IV): sequencing the most valuable type-strain genomes for metagenomic binning, comparative biology and taxonomic classification.</title>
        <authorList>
            <person name="Goeker M."/>
        </authorList>
    </citation>
    <scope>NUCLEOTIDE SEQUENCE [LARGE SCALE GENOMIC DNA]</scope>
    <source>
        <strain evidence="2 3">DSM 16980</strain>
    </source>
</reference>
<sequence>MNRKSQATIVLIVMIAGTLLSLNADGFTGGIIHNGFLAAMIGGLADWFAITAIFKKPLGISWRTAILPRNRQRIMDEIITFIGEDLLNTSNIMKDIVQYDMSKMFIVYLEKLGGRNRLKKVIEPIFINLFQNINSDSLAFAIEKAIKKNGQKNILKDILIQTVSHLGDADVYAKLTHVFHGLVIKILDDENTRAVFEPVVHEIKEEYKEGSTLREMIIAMFDLSDENLINIIKNKLAVTAENLKNYDSQEYKALFAWLQGVLEGLPQNEKFNKILEDVENQAISNADIAGWTKKYIDIYTNDDNNVIYLLEIANKAFDSAVNKFISDESAQKTFDRWVKEKLSAFVTKSSPFILQIIRDKLNNYSTDSFIALVESHISSDLQMIRINGSLVGGLAGMLLYVLTYFAERMFS</sequence>
<dbReference type="PANTHER" id="PTHR38442">
    <property type="entry name" value="INNER MEMBRANE PROTEIN-RELATED"/>
    <property type="match status" value="1"/>
</dbReference>
<accession>A0ABT9Y3W0</accession>